<dbReference type="InterPro" id="IPR011545">
    <property type="entry name" value="DEAD/DEAH_box_helicase_dom"/>
</dbReference>
<keyword evidence="7" id="KW-0067">ATP-binding</keyword>
<dbReference type="InterPro" id="IPR044876">
    <property type="entry name" value="HRDC_dom_sf"/>
</dbReference>
<evidence type="ECO:0000256" key="14">
    <source>
        <dbReference type="SAM" id="MobiDB-lite"/>
    </source>
</evidence>
<organism evidence="18 19">
    <name type="scientific">Granulicella mallensis (strain ATCC BAA-1857 / DSM 23137 / MP5ACTX8)</name>
    <dbReference type="NCBI Taxonomy" id="682795"/>
    <lineage>
        <taxon>Bacteria</taxon>
        <taxon>Pseudomonadati</taxon>
        <taxon>Acidobacteriota</taxon>
        <taxon>Terriglobia</taxon>
        <taxon>Terriglobales</taxon>
        <taxon>Acidobacteriaceae</taxon>
        <taxon>Granulicella</taxon>
    </lineage>
</organism>
<name>G8NX76_GRAMM</name>
<dbReference type="InterPro" id="IPR027417">
    <property type="entry name" value="P-loop_NTPase"/>
</dbReference>
<reference evidence="18 19" key="1">
    <citation type="submission" date="2011-11" db="EMBL/GenBank/DDBJ databases">
        <title>Complete sequence of Granulicella mallensis MP5ACTX8.</title>
        <authorList>
            <consortium name="US DOE Joint Genome Institute"/>
            <person name="Lucas S."/>
            <person name="Copeland A."/>
            <person name="Lapidus A."/>
            <person name="Cheng J.-F."/>
            <person name="Goodwin L."/>
            <person name="Pitluck S."/>
            <person name="Peters L."/>
            <person name="Lu M."/>
            <person name="Detter J.C."/>
            <person name="Han C."/>
            <person name="Tapia R."/>
            <person name="Land M."/>
            <person name="Hauser L."/>
            <person name="Kyrpides N."/>
            <person name="Ivanova N."/>
            <person name="Mikhailova N."/>
            <person name="Pagani I."/>
            <person name="Rawat S."/>
            <person name="Mannisto M."/>
            <person name="Haggblom M."/>
            <person name="Woyke T."/>
        </authorList>
    </citation>
    <scope>NUCLEOTIDE SEQUENCE [LARGE SCALE GENOMIC DNA]</scope>
    <source>
        <strain evidence="19">ATCC BAA-1857 / DSM 23137 / MP5ACTX8</strain>
    </source>
</reference>
<keyword evidence="4" id="KW-0547">Nucleotide-binding</keyword>
<gene>
    <name evidence="18" type="ordered locus">AciX8_2373</name>
</gene>
<dbReference type="InterPro" id="IPR001650">
    <property type="entry name" value="Helicase_C-like"/>
</dbReference>
<dbReference type="OrthoDB" id="9763310at2"/>
<comment type="similarity">
    <text evidence="2">Belongs to the helicase family. RecQ subfamily.</text>
</comment>
<dbReference type="PROSITE" id="PS51192">
    <property type="entry name" value="HELICASE_ATP_BIND_1"/>
    <property type="match status" value="1"/>
</dbReference>
<proteinExistence type="inferred from homology"/>
<keyword evidence="8" id="KW-0238">DNA-binding</keyword>
<evidence type="ECO:0000256" key="2">
    <source>
        <dbReference type="ARBA" id="ARBA00005446"/>
    </source>
</evidence>
<feature type="domain" description="HRDC" evidence="15">
    <location>
        <begin position="745"/>
        <end position="817"/>
    </location>
</feature>
<dbReference type="GO" id="GO:0005737">
    <property type="term" value="C:cytoplasm"/>
    <property type="evidence" value="ECO:0007669"/>
    <property type="project" value="TreeGrafter"/>
</dbReference>
<dbReference type="SMART" id="SM00490">
    <property type="entry name" value="HELICc"/>
    <property type="match status" value="1"/>
</dbReference>
<evidence type="ECO:0000256" key="3">
    <source>
        <dbReference type="ARBA" id="ARBA00022723"/>
    </source>
</evidence>
<dbReference type="InterPro" id="IPR014001">
    <property type="entry name" value="Helicase_ATP-bd"/>
</dbReference>
<dbReference type="Gene3D" id="1.10.150.80">
    <property type="entry name" value="HRDC domain"/>
    <property type="match status" value="2"/>
</dbReference>
<evidence type="ECO:0000256" key="7">
    <source>
        <dbReference type="ARBA" id="ARBA00022840"/>
    </source>
</evidence>
<dbReference type="InterPro" id="IPR010997">
    <property type="entry name" value="HRDC-like_sf"/>
</dbReference>
<protein>
    <recommendedName>
        <fullName evidence="12">ATP-dependent DNA helicase RecQ</fullName>
        <ecNumber evidence="11">5.6.2.4</ecNumber>
    </recommendedName>
    <alternativeName>
        <fullName evidence="13">DNA 3'-5' helicase RecQ</fullName>
    </alternativeName>
</protein>
<dbReference type="RefSeq" id="WP_014265568.1">
    <property type="nucleotide sequence ID" value="NC_016631.1"/>
</dbReference>
<evidence type="ECO:0000259" key="15">
    <source>
        <dbReference type="PROSITE" id="PS50967"/>
    </source>
</evidence>
<evidence type="ECO:0000256" key="1">
    <source>
        <dbReference type="ARBA" id="ARBA00001946"/>
    </source>
</evidence>
<dbReference type="SMART" id="SM00341">
    <property type="entry name" value="HRDC"/>
    <property type="match status" value="2"/>
</dbReference>
<dbReference type="SUPFAM" id="SSF47819">
    <property type="entry name" value="HRDC-like"/>
    <property type="match status" value="2"/>
</dbReference>
<dbReference type="FunFam" id="3.40.50.300:FF:001389">
    <property type="entry name" value="ATP-dependent DNA helicase RecQ"/>
    <property type="match status" value="1"/>
</dbReference>
<dbReference type="InterPro" id="IPR004589">
    <property type="entry name" value="DNA_helicase_ATP-dep_RecQ"/>
</dbReference>
<dbReference type="PANTHER" id="PTHR13710:SF105">
    <property type="entry name" value="ATP-DEPENDENT DNA HELICASE Q1"/>
    <property type="match status" value="1"/>
</dbReference>
<dbReference type="GO" id="GO:0005694">
    <property type="term" value="C:chromosome"/>
    <property type="evidence" value="ECO:0007669"/>
    <property type="project" value="TreeGrafter"/>
</dbReference>
<dbReference type="NCBIfam" id="TIGR00614">
    <property type="entry name" value="recQ_fam"/>
    <property type="match status" value="1"/>
</dbReference>
<evidence type="ECO:0000259" key="17">
    <source>
        <dbReference type="PROSITE" id="PS51194"/>
    </source>
</evidence>
<feature type="domain" description="HRDC" evidence="15">
    <location>
        <begin position="608"/>
        <end position="688"/>
    </location>
</feature>
<dbReference type="GO" id="GO:0009378">
    <property type="term" value="F:four-way junction helicase activity"/>
    <property type="evidence" value="ECO:0007669"/>
    <property type="project" value="TreeGrafter"/>
</dbReference>
<evidence type="ECO:0000313" key="19">
    <source>
        <dbReference type="Proteomes" id="UP000007113"/>
    </source>
</evidence>
<keyword evidence="9" id="KW-0413">Isomerase</keyword>
<dbReference type="GO" id="GO:0046872">
    <property type="term" value="F:metal ion binding"/>
    <property type="evidence" value="ECO:0007669"/>
    <property type="project" value="UniProtKB-KW"/>
</dbReference>
<evidence type="ECO:0000256" key="8">
    <source>
        <dbReference type="ARBA" id="ARBA00023125"/>
    </source>
</evidence>
<accession>G8NX76</accession>
<dbReference type="Pfam" id="PF00570">
    <property type="entry name" value="HRDC"/>
    <property type="match status" value="2"/>
</dbReference>
<dbReference type="Pfam" id="PF16124">
    <property type="entry name" value="RecQ_Zn_bind"/>
    <property type="match status" value="1"/>
</dbReference>
<feature type="region of interest" description="Disordered" evidence="14">
    <location>
        <begin position="581"/>
        <end position="609"/>
    </location>
</feature>
<dbReference type="Pfam" id="PF00270">
    <property type="entry name" value="DEAD"/>
    <property type="match status" value="1"/>
</dbReference>
<evidence type="ECO:0000256" key="11">
    <source>
        <dbReference type="ARBA" id="ARBA00034808"/>
    </source>
</evidence>
<dbReference type="GO" id="GO:0006310">
    <property type="term" value="P:DNA recombination"/>
    <property type="evidence" value="ECO:0007669"/>
    <property type="project" value="InterPro"/>
</dbReference>
<feature type="region of interest" description="Disordered" evidence="14">
    <location>
        <begin position="688"/>
        <end position="742"/>
    </location>
</feature>
<keyword evidence="6 18" id="KW-0347">Helicase</keyword>
<comment type="cofactor">
    <cofactor evidence="1">
        <name>Mg(2+)</name>
        <dbReference type="ChEBI" id="CHEBI:18420"/>
    </cofactor>
</comment>
<evidence type="ECO:0000256" key="10">
    <source>
        <dbReference type="ARBA" id="ARBA00034617"/>
    </source>
</evidence>
<dbReference type="CDD" id="cd17920">
    <property type="entry name" value="DEXHc_RecQ"/>
    <property type="match status" value="1"/>
</dbReference>
<evidence type="ECO:0000256" key="9">
    <source>
        <dbReference type="ARBA" id="ARBA00023235"/>
    </source>
</evidence>
<evidence type="ECO:0000259" key="16">
    <source>
        <dbReference type="PROSITE" id="PS51192"/>
    </source>
</evidence>
<keyword evidence="5" id="KW-0378">Hydrolase</keyword>
<dbReference type="GO" id="GO:0005524">
    <property type="term" value="F:ATP binding"/>
    <property type="evidence" value="ECO:0007669"/>
    <property type="project" value="UniProtKB-KW"/>
</dbReference>
<dbReference type="PANTHER" id="PTHR13710">
    <property type="entry name" value="DNA HELICASE RECQ FAMILY MEMBER"/>
    <property type="match status" value="1"/>
</dbReference>
<sequence length="817" mass="89391">MATASPTRDLPKLLHSVFGHREFRPHQQQVCEAAASGKDVLLVMPTGAGKSLCYQLPALALGGTALVISPLIALMDDQSSKLSALGLRVARIHSGLSRDDSRQACRDYLAGELDFLFIAPERMRVPGFPEMLAKRKPALIAIDEAHCISQWGHDFRPDYRTLGQHLPALRPSPIIALTATATPTVQRDIAAQLDLQQPAIFITGFRRHNLAVEVVELSKPQRDEFAIKLLKESSARPAIIYASSRKSAEELAGKLHKHFPTAAYHAGLEAGTRDRVQRAFLGGKLDVVVATVAFGMGVDKADVRTVIHVALPGSVEAYYQEIGRAGRDGKPSRTVLLHGFADRRLQEFFLEKNYPPTSDLERVAGALTNEFVQVDSLQHKLKIDRETLDRTIEKLLAAGVALMDMAGDVRLSEDQGTGETKWQAGYESQVAIRRAQIDRMIAFAESNTCRMAALVQHFGDTSDKTQSCGICDVCNPSGAGANAAHQPSGQEREWLREILSALDKRSTSTGKLFTDLHLMKDRKDFDSLLDGLARSGLISIVNDTFRNPEGKDITYKKASITHEGREPDDATLDTVWIRGSLSDAPSSKKKSGSKPRSATPAAEKQPLNPQAEQLFEQLRQWRTEVAKPTKTPAFMILADAVMRAIANHAPKNLASLNAVPGMGPAKVDRYGAAILAVCRGEAVASIPPPAPKIAQPRPARLPLERPQERRHERLEERERPATTTVSAVRENKRPAPPPSVPEQLTEAQQALDAKLKTWRGETAKQAGLPSFFICSDTVLRNIAVARPQSLSDLRTVRGFGPEKIDTYGPAVIDLCRA</sequence>
<dbReference type="SUPFAM" id="SSF52540">
    <property type="entry name" value="P-loop containing nucleoside triphosphate hydrolases"/>
    <property type="match status" value="1"/>
</dbReference>
<dbReference type="SMART" id="SM00487">
    <property type="entry name" value="DEXDc"/>
    <property type="match status" value="1"/>
</dbReference>
<dbReference type="eggNOG" id="COG0514">
    <property type="taxonomic scope" value="Bacteria"/>
</dbReference>
<dbReference type="GO" id="GO:0006281">
    <property type="term" value="P:DNA repair"/>
    <property type="evidence" value="ECO:0007669"/>
    <property type="project" value="TreeGrafter"/>
</dbReference>
<dbReference type="KEGG" id="gma:AciX8_2373"/>
<comment type="catalytic activity">
    <reaction evidence="10">
        <text>Couples ATP hydrolysis with the unwinding of duplex DNA by translocating in the 3'-5' direction.</text>
        <dbReference type="EC" id="5.6.2.4"/>
    </reaction>
</comment>
<evidence type="ECO:0000256" key="13">
    <source>
        <dbReference type="ARBA" id="ARBA00044550"/>
    </source>
</evidence>
<evidence type="ECO:0000256" key="5">
    <source>
        <dbReference type="ARBA" id="ARBA00022801"/>
    </source>
</evidence>
<keyword evidence="19" id="KW-1185">Reference proteome</keyword>
<dbReference type="AlphaFoldDB" id="G8NX76"/>
<dbReference type="InterPro" id="IPR032284">
    <property type="entry name" value="RecQ_Zn-bd"/>
</dbReference>
<keyword evidence="3" id="KW-0479">Metal-binding</keyword>
<evidence type="ECO:0000256" key="12">
    <source>
        <dbReference type="ARBA" id="ARBA00044535"/>
    </source>
</evidence>
<dbReference type="Proteomes" id="UP000007113">
    <property type="component" value="Chromosome"/>
</dbReference>
<evidence type="ECO:0000256" key="6">
    <source>
        <dbReference type="ARBA" id="ARBA00022806"/>
    </source>
</evidence>
<feature type="domain" description="Helicase ATP-binding" evidence="16">
    <location>
        <begin position="31"/>
        <end position="199"/>
    </location>
</feature>
<dbReference type="STRING" id="682795.AciX8_2373"/>
<dbReference type="PROSITE" id="PS51194">
    <property type="entry name" value="HELICASE_CTER"/>
    <property type="match status" value="1"/>
</dbReference>
<dbReference type="InterPro" id="IPR002121">
    <property type="entry name" value="HRDC_dom"/>
</dbReference>
<dbReference type="GO" id="GO:0016787">
    <property type="term" value="F:hydrolase activity"/>
    <property type="evidence" value="ECO:0007669"/>
    <property type="project" value="UniProtKB-KW"/>
</dbReference>
<dbReference type="GO" id="GO:0003677">
    <property type="term" value="F:DNA binding"/>
    <property type="evidence" value="ECO:0007669"/>
    <property type="project" value="UniProtKB-KW"/>
</dbReference>
<dbReference type="HOGENOM" id="CLU_001103_14_3_0"/>
<evidence type="ECO:0000313" key="18">
    <source>
        <dbReference type="EMBL" id="AEU36690.1"/>
    </source>
</evidence>
<dbReference type="EC" id="5.6.2.4" evidence="11"/>
<feature type="compositionally biased region" description="Low complexity" evidence="14">
    <location>
        <begin position="692"/>
        <end position="701"/>
    </location>
</feature>
<feature type="compositionally biased region" description="Basic and acidic residues" evidence="14">
    <location>
        <begin position="702"/>
        <end position="720"/>
    </location>
</feature>
<dbReference type="Gene3D" id="3.40.50.300">
    <property type="entry name" value="P-loop containing nucleotide triphosphate hydrolases"/>
    <property type="match status" value="2"/>
</dbReference>
<dbReference type="Pfam" id="PF00271">
    <property type="entry name" value="Helicase_C"/>
    <property type="match status" value="1"/>
</dbReference>
<evidence type="ECO:0000256" key="4">
    <source>
        <dbReference type="ARBA" id="ARBA00022741"/>
    </source>
</evidence>
<dbReference type="GO" id="GO:0043138">
    <property type="term" value="F:3'-5' DNA helicase activity"/>
    <property type="evidence" value="ECO:0007669"/>
    <property type="project" value="UniProtKB-EC"/>
</dbReference>
<dbReference type="EMBL" id="CP003130">
    <property type="protein sequence ID" value="AEU36690.1"/>
    <property type="molecule type" value="Genomic_DNA"/>
</dbReference>
<dbReference type="PROSITE" id="PS50967">
    <property type="entry name" value="HRDC"/>
    <property type="match status" value="2"/>
</dbReference>
<feature type="domain" description="Helicase C-terminal" evidence="17">
    <location>
        <begin position="221"/>
        <end position="364"/>
    </location>
</feature>